<keyword evidence="3" id="KW-0862">Zinc</keyword>
<dbReference type="CDD" id="cd15571">
    <property type="entry name" value="ePHD"/>
    <property type="match status" value="1"/>
</dbReference>
<dbReference type="CDD" id="cd15492">
    <property type="entry name" value="PHD_BRPF_JADE_like"/>
    <property type="match status" value="1"/>
</dbReference>
<dbReference type="SUPFAM" id="SSF57903">
    <property type="entry name" value="FYVE/PHD zinc finger"/>
    <property type="match status" value="1"/>
</dbReference>
<feature type="compositionally biased region" description="Low complexity" evidence="5">
    <location>
        <begin position="163"/>
        <end position="173"/>
    </location>
</feature>
<dbReference type="GO" id="GO:0006357">
    <property type="term" value="P:regulation of transcription by RNA polymerase II"/>
    <property type="evidence" value="ECO:0007669"/>
    <property type="project" value="TreeGrafter"/>
</dbReference>
<evidence type="ECO:0000256" key="3">
    <source>
        <dbReference type="ARBA" id="ARBA00022833"/>
    </source>
</evidence>
<evidence type="ECO:0000256" key="5">
    <source>
        <dbReference type="SAM" id="MobiDB-lite"/>
    </source>
</evidence>
<reference evidence="8 9" key="1">
    <citation type="submission" date="2019-11" db="EMBL/GenBank/DDBJ databases">
        <title>Whole genome sequence of Oryza granulata.</title>
        <authorList>
            <person name="Li W."/>
        </authorList>
    </citation>
    <scope>NUCLEOTIDE SEQUENCE [LARGE SCALE GENOMIC DNA]</scope>
    <source>
        <strain evidence="9">cv. Menghai</strain>
        <tissue evidence="8">Leaf</tissue>
    </source>
</reference>
<evidence type="ECO:0008006" key="10">
    <source>
        <dbReference type="Google" id="ProtNLM"/>
    </source>
</evidence>
<dbReference type="OrthoDB" id="20839at2759"/>
<keyword evidence="2 4" id="KW-0863">Zinc-finger</keyword>
<dbReference type="InterPro" id="IPR001965">
    <property type="entry name" value="Znf_PHD"/>
</dbReference>
<dbReference type="InterPro" id="IPR019786">
    <property type="entry name" value="Zinc_finger_PHD-type_CS"/>
</dbReference>
<evidence type="ECO:0000313" key="9">
    <source>
        <dbReference type="Proteomes" id="UP000479710"/>
    </source>
</evidence>
<dbReference type="PANTHER" id="PTHR13793">
    <property type="entry name" value="PHD FINGER PROTEINS"/>
    <property type="match status" value="1"/>
</dbReference>
<evidence type="ECO:0000259" key="7">
    <source>
        <dbReference type="PROSITE" id="PS51805"/>
    </source>
</evidence>
<dbReference type="InterPro" id="IPR050701">
    <property type="entry name" value="Histone_Mod_Regulator"/>
</dbReference>
<feature type="region of interest" description="Disordered" evidence="5">
    <location>
        <begin position="127"/>
        <end position="227"/>
    </location>
</feature>
<dbReference type="Proteomes" id="UP000479710">
    <property type="component" value="Unassembled WGS sequence"/>
</dbReference>
<keyword evidence="9" id="KW-1185">Reference proteome</keyword>
<evidence type="ECO:0000256" key="2">
    <source>
        <dbReference type="ARBA" id="ARBA00022771"/>
    </source>
</evidence>
<dbReference type="SMART" id="SM00249">
    <property type="entry name" value="PHD"/>
    <property type="match status" value="2"/>
</dbReference>
<comment type="caution">
    <text evidence="8">The sequence shown here is derived from an EMBL/GenBank/DDBJ whole genome shotgun (WGS) entry which is preliminary data.</text>
</comment>
<dbReference type="GO" id="GO:0008270">
    <property type="term" value="F:zinc ion binding"/>
    <property type="evidence" value="ECO:0007669"/>
    <property type="project" value="UniProtKB-KW"/>
</dbReference>
<evidence type="ECO:0000256" key="1">
    <source>
        <dbReference type="ARBA" id="ARBA00022723"/>
    </source>
</evidence>
<dbReference type="PROSITE" id="PS50016">
    <property type="entry name" value="ZF_PHD_2"/>
    <property type="match status" value="1"/>
</dbReference>
<evidence type="ECO:0000259" key="6">
    <source>
        <dbReference type="PROSITE" id="PS50016"/>
    </source>
</evidence>
<dbReference type="InterPro" id="IPR011011">
    <property type="entry name" value="Znf_FYVE_PHD"/>
</dbReference>
<dbReference type="Gene3D" id="3.30.40.10">
    <property type="entry name" value="Zinc/RING finger domain, C3HC4 (zinc finger)"/>
    <property type="match status" value="2"/>
</dbReference>
<dbReference type="AlphaFoldDB" id="A0A6G1DUA5"/>
<feature type="domain" description="PHD-type" evidence="6">
    <location>
        <begin position="346"/>
        <end position="399"/>
    </location>
</feature>
<feature type="compositionally biased region" description="Basic and acidic residues" evidence="5">
    <location>
        <begin position="288"/>
        <end position="310"/>
    </location>
</feature>
<feature type="region of interest" description="Disordered" evidence="5">
    <location>
        <begin position="249"/>
        <end position="325"/>
    </location>
</feature>
<evidence type="ECO:0000256" key="4">
    <source>
        <dbReference type="PROSITE-ProRule" id="PRU00146"/>
    </source>
</evidence>
<organism evidence="8 9">
    <name type="scientific">Oryza meyeriana var. granulata</name>
    <dbReference type="NCBI Taxonomy" id="110450"/>
    <lineage>
        <taxon>Eukaryota</taxon>
        <taxon>Viridiplantae</taxon>
        <taxon>Streptophyta</taxon>
        <taxon>Embryophyta</taxon>
        <taxon>Tracheophyta</taxon>
        <taxon>Spermatophyta</taxon>
        <taxon>Magnoliopsida</taxon>
        <taxon>Liliopsida</taxon>
        <taxon>Poales</taxon>
        <taxon>Poaceae</taxon>
        <taxon>BOP clade</taxon>
        <taxon>Oryzoideae</taxon>
        <taxon>Oryzeae</taxon>
        <taxon>Oryzinae</taxon>
        <taxon>Oryza</taxon>
        <taxon>Oryza meyeriana</taxon>
    </lineage>
</organism>
<dbReference type="Pfam" id="PF00628">
    <property type="entry name" value="PHD"/>
    <property type="match status" value="1"/>
</dbReference>
<dbReference type="InterPro" id="IPR013083">
    <property type="entry name" value="Znf_RING/FYVE/PHD"/>
</dbReference>
<dbReference type="PANTHER" id="PTHR13793:SF148">
    <property type="entry name" value="RING_FYVE_PHD ZINC FINGER SUPERFAMILY PROTEIN"/>
    <property type="match status" value="1"/>
</dbReference>
<dbReference type="PROSITE" id="PS01359">
    <property type="entry name" value="ZF_PHD_1"/>
    <property type="match status" value="1"/>
</dbReference>
<dbReference type="Pfam" id="PF13832">
    <property type="entry name" value="zf-HC5HC2H_2"/>
    <property type="match status" value="1"/>
</dbReference>
<feature type="domain" description="PHD-type" evidence="7">
    <location>
        <begin position="404"/>
        <end position="515"/>
    </location>
</feature>
<dbReference type="InterPro" id="IPR034732">
    <property type="entry name" value="EPHD"/>
</dbReference>
<dbReference type="PROSITE" id="PS51805">
    <property type="entry name" value="EPHD"/>
    <property type="match status" value="1"/>
</dbReference>
<gene>
    <name evidence="8" type="ORF">E2562_000686</name>
</gene>
<keyword evidence="1" id="KW-0479">Metal-binding</keyword>
<dbReference type="EMBL" id="SPHZ02000005">
    <property type="protein sequence ID" value="KAF0916059.1"/>
    <property type="molecule type" value="Genomic_DNA"/>
</dbReference>
<accession>A0A6G1DUA5</accession>
<sequence>MEVAAGNAVAGGSIRDLPPSKRFKYVGSSLGLVRCLPAKKQCPPPMPETAAIPVCLPAKKRAYALAAAEEGGFPLCLPAKKRAYAPPVDDAVAPLCLPAKKRVHTLPPLLAAAAEKAAISPSIPVPVRKRVHAPPPPSPDTDASPRIPLKERVDIQPPPPPGKSSVSPSIPVPAKKRVHGPVAAASDASPRVPLKELVNTLPPPRNAAVSPSIPAKKSARAPPSPKGIGAPVSVCLPSNKRVMPPFLPPSPPPSMESGVPRVAAANKAKPQGSNEHGGVTNPRLANGVEDHARAEASKIPEKPIHPEEIKGQALKKSRSNTSKESKDHECKKSCSVICAKQSEDDGVHCAVCGSTDGDPSDPIVFCDGCDLMVHASCYGSPLAQAVPDGDWFCSVCSARCKKGKPRCFLCPARGGAMKRTTDGQWAHIACALLVPEVFFRDPDGRDGVDCSRVPAHRFATECYVCESSRGCALECSQPKCGRGFHVSCGLDAGLCIEYQEGKSGAVVAGFCLEHTKLWEKQQLTGKYKIVSRGQK</sequence>
<protein>
    <recommendedName>
        <fullName evidence="10">PHD-type domain-containing protein</fullName>
    </recommendedName>
</protein>
<name>A0A6G1DUA5_9ORYZ</name>
<dbReference type="InterPro" id="IPR019787">
    <property type="entry name" value="Znf_PHD-finger"/>
</dbReference>
<proteinExistence type="predicted"/>
<evidence type="ECO:0000313" key="8">
    <source>
        <dbReference type="EMBL" id="KAF0916059.1"/>
    </source>
</evidence>